<dbReference type="PANTHER" id="PTHR14514:SF3">
    <property type="entry name" value="NESPRIN-1"/>
    <property type="match status" value="1"/>
</dbReference>
<accession>A0A3Q2ZAZ8</accession>
<evidence type="ECO:0000256" key="2">
    <source>
        <dbReference type="ARBA" id="ARBA00022553"/>
    </source>
</evidence>
<dbReference type="Ensembl" id="ENSHCOT00000015429.1">
    <property type="protein sequence ID" value="ENSHCOP00000023323.1"/>
    <property type="gene ID" value="ENSHCOG00000011747.1"/>
</dbReference>
<name>A0A3Q2ZAZ8_HIPCM</name>
<organism evidence="6 7">
    <name type="scientific">Hippocampus comes</name>
    <name type="common">Tiger tail seahorse</name>
    <dbReference type="NCBI Taxonomy" id="109280"/>
    <lineage>
        <taxon>Eukaryota</taxon>
        <taxon>Metazoa</taxon>
        <taxon>Chordata</taxon>
        <taxon>Craniata</taxon>
        <taxon>Vertebrata</taxon>
        <taxon>Euteleostomi</taxon>
        <taxon>Actinopterygii</taxon>
        <taxon>Neopterygii</taxon>
        <taxon>Teleostei</taxon>
        <taxon>Neoteleostei</taxon>
        <taxon>Acanthomorphata</taxon>
        <taxon>Syngnathiaria</taxon>
        <taxon>Syngnathiformes</taxon>
        <taxon>Syngnathoidei</taxon>
        <taxon>Syngnathidae</taxon>
        <taxon>Hippocampus</taxon>
    </lineage>
</organism>
<evidence type="ECO:0000256" key="3">
    <source>
        <dbReference type="ARBA" id="ARBA00022737"/>
    </source>
</evidence>
<evidence type="ECO:0000313" key="6">
    <source>
        <dbReference type="Ensembl" id="ENSHCOP00000023323.1"/>
    </source>
</evidence>
<dbReference type="STRING" id="109280.ENSHCOP00000023323"/>
<evidence type="ECO:0000256" key="4">
    <source>
        <dbReference type="ARBA" id="ARBA00023136"/>
    </source>
</evidence>
<keyword evidence="7" id="KW-1185">Reference proteome</keyword>
<comment type="subcellular location">
    <subcellularLocation>
        <location evidence="1">Endomembrane system</location>
    </subcellularLocation>
</comment>
<reference evidence="6" key="2">
    <citation type="submission" date="2025-09" db="UniProtKB">
        <authorList>
            <consortium name="Ensembl"/>
        </authorList>
    </citation>
    <scope>IDENTIFICATION</scope>
</reference>
<protein>
    <recommendedName>
        <fullName evidence="8">SYNE1</fullName>
    </recommendedName>
</protein>
<reference evidence="6" key="1">
    <citation type="submission" date="2025-08" db="UniProtKB">
        <authorList>
            <consortium name="Ensembl"/>
        </authorList>
    </citation>
    <scope>IDENTIFICATION</scope>
</reference>
<evidence type="ECO:0000313" key="7">
    <source>
        <dbReference type="Proteomes" id="UP000264820"/>
    </source>
</evidence>
<keyword evidence="4" id="KW-0472">Membrane</keyword>
<keyword evidence="3" id="KW-0677">Repeat</keyword>
<dbReference type="PANTHER" id="PTHR14514">
    <property type="entry name" value="PKA ANCHORING PROTEIN"/>
    <property type="match status" value="1"/>
</dbReference>
<dbReference type="SUPFAM" id="SSF46966">
    <property type="entry name" value="Spectrin repeat"/>
    <property type="match status" value="3"/>
</dbReference>
<evidence type="ECO:0000256" key="5">
    <source>
        <dbReference type="SAM" id="Coils"/>
    </source>
</evidence>
<evidence type="ECO:0000256" key="1">
    <source>
        <dbReference type="ARBA" id="ARBA00004308"/>
    </source>
</evidence>
<sequence length="456" mass="51031">TQASTMEQQLYTAVSSTSSWLDGVENVVLSDSLLLADNVEAQLEKQETLASDLHRVAGEVTLSQTLLAASSGLRQEERALLEDNLDCLKERLGALGGALGQSCDHMRTRTHQLTAYQVGIYPFIQIQLFTSWPSLFTKDTKCQVLQVLAETTDRPASEQLQVVTEDNLKEFEKKIAELKSRGAALQADQISTDKILKLQDAYEELAMAVGSRRSGLNQNVALKLQYERALQDLADLVDTAKGKMAADQRIVAASADEVQSHLDKHKEFFQGLESHMILTETYYGKICGLMLPKERRVLEETLNQTRGVLRQSHSKGVELEGILETWRRLVQDYQSMGGQLEAVEESIPAVGLVEETEEKLMERISLYQGLKGKLTEHQHKLQQVLGEGKRLLLSVCCPALENQLAVLGEHWLDNTSKVNKELQRLEAILKHWTRSGTSPDRSVNPALWFSNWHGQV</sequence>
<dbReference type="OMA" id="QMEVITS"/>
<proteinExistence type="predicted"/>
<dbReference type="Proteomes" id="UP000264820">
    <property type="component" value="Unplaced"/>
</dbReference>
<keyword evidence="5" id="KW-0175">Coiled coil</keyword>
<dbReference type="Gene3D" id="1.20.58.60">
    <property type="match status" value="1"/>
</dbReference>
<evidence type="ECO:0008006" key="8">
    <source>
        <dbReference type="Google" id="ProtNLM"/>
    </source>
</evidence>
<dbReference type="AlphaFoldDB" id="A0A3Q2ZAZ8"/>
<feature type="coiled-coil region" evidence="5">
    <location>
        <begin position="161"/>
        <end position="188"/>
    </location>
</feature>
<keyword evidence="2" id="KW-0597">Phosphoprotein</keyword>
<dbReference type="GeneTree" id="ENSGT00940000154481"/>